<gene>
    <name evidence="7" type="ORF">DW016_00530</name>
</gene>
<dbReference type="SUPFAM" id="SSF51735">
    <property type="entry name" value="NAD(P)-binding Rossmann-fold domains"/>
    <property type="match status" value="1"/>
</dbReference>
<dbReference type="GO" id="GO:0019354">
    <property type="term" value="P:siroheme biosynthetic process"/>
    <property type="evidence" value="ECO:0007669"/>
    <property type="project" value="UniProtKB-UniPathway"/>
</dbReference>
<keyword evidence="4" id="KW-0520">NAD</keyword>
<dbReference type="OrthoDB" id="9773765at2"/>
<protein>
    <recommendedName>
        <fullName evidence="2">precorrin-2 dehydrogenase</fullName>
        <ecNumber evidence="2">1.3.1.76</ecNumber>
    </recommendedName>
</protein>
<dbReference type="PANTHER" id="PTHR35330">
    <property type="entry name" value="SIROHEME BIOSYNTHESIS PROTEIN MET8"/>
    <property type="match status" value="1"/>
</dbReference>
<dbReference type="EC" id="1.3.1.76" evidence="2"/>
<dbReference type="Pfam" id="PF13241">
    <property type="entry name" value="NAD_binding_7"/>
    <property type="match status" value="1"/>
</dbReference>
<accession>A0A3E3K5R5</accession>
<dbReference type="UniPathway" id="UPA00262">
    <property type="reaction ID" value="UER00222"/>
</dbReference>
<dbReference type="Gene3D" id="3.40.50.720">
    <property type="entry name" value="NAD(P)-binding Rossmann-like Domain"/>
    <property type="match status" value="1"/>
</dbReference>
<dbReference type="InterPro" id="IPR036291">
    <property type="entry name" value="NAD(P)-bd_dom_sf"/>
</dbReference>
<evidence type="ECO:0000313" key="8">
    <source>
        <dbReference type="Proteomes" id="UP000261080"/>
    </source>
</evidence>
<dbReference type="EMBL" id="QVLX01000001">
    <property type="protein sequence ID" value="RGE89798.1"/>
    <property type="molecule type" value="Genomic_DNA"/>
</dbReference>
<evidence type="ECO:0000313" key="7">
    <source>
        <dbReference type="EMBL" id="RGE89798.1"/>
    </source>
</evidence>
<dbReference type="GeneID" id="97192976"/>
<dbReference type="RefSeq" id="WP_024732776.1">
    <property type="nucleotide sequence ID" value="NZ_BAABYU010000001.1"/>
</dbReference>
<dbReference type="GO" id="GO:0043115">
    <property type="term" value="F:precorrin-2 dehydrogenase activity"/>
    <property type="evidence" value="ECO:0007669"/>
    <property type="project" value="UniProtKB-EC"/>
</dbReference>
<evidence type="ECO:0000256" key="1">
    <source>
        <dbReference type="ARBA" id="ARBA00005010"/>
    </source>
</evidence>
<evidence type="ECO:0000256" key="6">
    <source>
        <dbReference type="ARBA" id="ARBA00047561"/>
    </source>
</evidence>
<keyword evidence="5" id="KW-0627">Porphyrin biosynthesis</keyword>
<keyword evidence="3" id="KW-0560">Oxidoreductase</keyword>
<comment type="pathway">
    <text evidence="1">Porphyrin-containing compound metabolism; siroheme biosynthesis; sirohydrochlorin from precorrin-2: step 1/1.</text>
</comment>
<dbReference type="PANTHER" id="PTHR35330:SF1">
    <property type="entry name" value="SIROHEME BIOSYNTHESIS PROTEIN MET8"/>
    <property type="match status" value="1"/>
</dbReference>
<dbReference type="GO" id="GO:0004325">
    <property type="term" value="F:ferrochelatase activity"/>
    <property type="evidence" value="ECO:0007669"/>
    <property type="project" value="InterPro"/>
</dbReference>
<dbReference type="InterPro" id="IPR028161">
    <property type="entry name" value="Met8-like"/>
</dbReference>
<dbReference type="AlphaFoldDB" id="A0A3E3K5R5"/>
<evidence type="ECO:0000256" key="3">
    <source>
        <dbReference type="ARBA" id="ARBA00023002"/>
    </source>
</evidence>
<comment type="caution">
    <text evidence="7">The sequence shown here is derived from an EMBL/GenBank/DDBJ whole genome shotgun (WGS) entry which is preliminary data.</text>
</comment>
<dbReference type="InterPro" id="IPR006367">
    <property type="entry name" value="Sirohaem_synthase_N"/>
</dbReference>
<comment type="catalytic activity">
    <reaction evidence="6">
        <text>precorrin-2 + NAD(+) = sirohydrochlorin + NADH + 2 H(+)</text>
        <dbReference type="Rhea" id="RHEA:15613"/>
        <dbReference type="ChEBI" id="CHEBI:15378"/>
        <dbReference type="ChEBI" id="CHEBI:57540"/>
        <dbReference type="ChEBI" id="CHEBI:57945"/>
        <dbReference type="ChEBI" id="CHEBI:58351"/>
        <dbReference type="ChEBI" id="CHEBI:58827"/>
        <dbReference type="EC" id="1.3.1.76"/>
    </reaction>
</comment>
<keyword evidence="8" id="KW-1185">Reference proteome</keyword>
<dbReference type="Proteomes" id="UP000261080">
    <property type="component" value="Unassembled WGS sequence"/>
</dbReference>
<evidence type="ECO:0000256" key="2">
    <source>
        <dbReference type="ARBA" id="ARBA00012400"/>
    </source>
</evidence>
<organism evidence="7 8">
    <name type="scientific">Sellimonas intestinalis</name>
    <dbReference type="NCBI Taxonomy" id="1653434"/>
    <lineage>
        <taxon>Bacteria</taxon>
        <taxon>Bacillati</taxon>
        <taxon>Bacillota</taxon>
        <taxon>Clostridia</taxon>
        <taxon>Lachnospirales</taxon>
        <taxon>Lachnospiraceae</taxon>
        <taxon>Sellimonas</taxon>
    </lineage>
</organism>
<sequence length="164" mass="19077">MREKRRLRFPLFLSLEGREILIIGAGRIAARRARVLLPFGGRIRICALQREEELPKEMRRWILERQIRYESRRFSQELISGKEFLVFAATNDPEVNGEIARICQRKGILVNNASDAAQCDFFFPSIICEEEMVIGIAGDASNHKKVKELRKRIQNLLKGERRPK</sequence>
<name>A0A3E3K5R5_9FIRM</name>
<dbReference type="NCBIfam" id="TIGR01470">
    <property type="entry name" value="cysG_Nterm"/>
    <property type="match status" value="1"/>
</dbReference>
<proteinExistence type="predicted"/>
<evidence type="ECO:0000256" key="4">
    <source>
        <dbReference type="ARBA" id="ARBA00023027"/>
    </source>
</evidence>
<reference evidence="7 8" key="1">
    <citation type="submission" date="2018-08" db="EMBL/GenBank/DDBJ databases">
        <title>A genome reference for cultivated species of the human gut microbiota.</title>
        <authorList>
            <person name="Zou Y."/>
            <person name="Xue W."/>
            <person name="Luo G."/>
        </authorList>
    </citation>
    <scope>NUCLEOTIDE SEQUENCE [LARGE SCALE GENOMIC DNA]</scope>
    <source>
        <strain evidence="7 8">AF37-2AT</strain>
    </source>
</reference>
<evidence type="ECO:0000256" key="5">
    <source>
        <dbReference type="ARBA" id="ARBA00023244"/>
    </source>
</evidence>